<evidence type="ECO:0000313" key="1">
    <source>
        <dbReference type="EMBL" id="KAL1130795.1"/>
    </source>
</evidence>
<sequence>MFPCNSAKADHAPIHITKAIDGQGRIKRCRLNEVEIVLRTKKMPHKRSDFINYKVRLCSDADLQAVDGLLRRSLYLGEPLARGLDPADIPGREEGHASALIPQGMSLMAETLGEVPRVIGACLNDRPPQSDTYIYTKTIEDKKCIRGVL</sequence>
<gene>
    <name evidence="1" type="ORF">AAG570_012036</name>
</gene>
<reference evidence="1 2" key="1">
    <citation type="submission" date="2024-07" db="EMBL/GenBank/DDBJ databases">
        <title>Chromosome-level genome assembly of the water stick insect Ranatra chinensis (Heteroptera: Nepidae).</title>
        <authorList>
            <person name="Liu X."/>
        </authorList>
    </citation>
    <scope>NUCLEOTIDE SEQUENCE [LARGE SCALE GENOMIC DNA]</scope>
    <source>
        <strain evidence="1">Cailab_2021Rc</strain>
        <tissue evidence="1">Muscle</tissue>
    </source>
</reference>
<accession>A0ABD0YHU3</accession>
<name>A0ABD0YHU3_9HEMI</name>
<dbReference type="EMBL" id="JBFDAA010000007">
    <property type="protein sequence ID" value="KAL1130795.1"/>
    <property type="molecule type" value="Genomic_DNA"/>
</dbReference>
<evidence type="ECO:0000313" key="2">
    <source>
        <dbReference type="Proteomes" id="UP001558652"/>
    </source>
</evidence>
<dbReference type="AlphaFoldDB" id="A0ABD0YHU3"/>
<dbReference type="Proteomes" id="UP001558652">
    <property type="component" value="Unassembled WGS sequence"/>
</dbReference>
<organism evidence="1 2">
    <name type="scientific">Ranatra chinensis</name>
    <dbReference type="NCBI Taxonomy" id="642074"/>
    <lineage>
        <taxon>Eukaryota</taxon>
        <taxon>Metazoa</taxon>
        <taxon>Ecdysozoa</taxon>
        <taxon>Arthropoda</taxon>
        <taxon>Hexapoda</taxon>
        <taxon>Insecta</taxon>
        <taxon>Pterygota</taxon>
        <taxon>Neoptera</taxon>
        <taxon>Paraneoptera</taxon>
        <taxon>Hemiptera</taxon>
        <taxon>Heteroptera</taxon>
        <taxon>Panheteroptera</taxon>
        <taxon>Nepomorpha</taxon>
        <taxon>Nepidae</taxon>
        <taxon>Ranatrinae</taxon>
        <taxon>Ranatra</taxon>
    </lineage>
</organism>
<comment type="caution">
    <text evidence="1">The sequence shown here is derived from an EMBL/GenBank/DDBJ whole genome shotgun (WGS) entry which is preliminary data.</text>
</comment>
<keyword evidence="2" id="KW-1185">Reference proteome</keyword>
<proteinExistence type="predicted"/>
<dbReference type="Gene3D" id="3.40.630.30">
    <property type="match status" value="1"/>
</dbReference>
<protein>
    <submittedName>
        <fullName evidence="1">Uncharacterized protein</fullName>
    </submittedName>
</protein>